<dbReference type="AlphaFoldDB" id="A0AAP0LW16"/>
<feature type="compositionally biased region" description="Low complexity" evidence="1">
    <location>
        <begin position="38"/>
        <end position="54"/>
    </location>
</feature>
<evidence type="ECO:0000313" key="2">
    <source>
        <dbReference type="EMBL" id="KAK9186912.1"/>
    </source>
</evidence>
<accession>A0AAP0LW16</accession>
<dbReference type="EMBL" id="JBCGBO010000007">
    <property type="protein sequence ID" value="KAK9186912.1"/>
    <property type="molecule type" value="Genomic_DNA"/>
</dbReference>
<keyword evidence="3" id="KW-1185">Reference proteome</keyword>
<name>A0AAP0LW16_9ROSI</name>
<evidence type="ECO:0000313" key="3">
    <source>
        <dbReference type="Proteomes" id="UP001428341"/>
    </source>
</evidence>
<comment type="caution">
    <text evidence="2">The sequence shown here is derived from an EMBL/GenBank/DDBJ whole genome shotgun (WGS) entry which is preliminary data.</text>
</comment>
<protein>
    <submittedName>
        <fullName evidence="2">Uncharacterized protein</fullName>
    </submittedName>
</protein>
<gene>
    <name evidence="2" type="ORF">WN944_018301</name>
</gene>
<sequence length="131" mass="13932">MAAIATGGDDSLDVTGIQSPDQLHPTQQHPHQNNKLQLLPLSNLSNTSLPTPTFQQPPPATHNDQTRVATKTNSTNPTPPNRNTNINNKPSYAATLNPVTVLNPNATSRPQKSFVDVVTGSAASPILVKQV</sequence>
<proteinExistence type="predicted"/>
<organism evidence="2 3">
    <name type="scientific">Citrus x changshan-huyou</name>
    <dbReference type="NCBI Taxonomy" id="2935761"/>
    <lineage>
        <taxon>Eukaryota</taxon>
        <taxon>Viridiplantae</taxon>
        <taxon>Streptophyta</taxon>
        <taxon>Embryophyta</taxon>
        <taxon>Tracheophyta</taxon>
        <taxon>Spermatophyta</taxon>
        <taxon>Magnoliopsida</taxon>
        <taxon>eudicotyledons</taxon>
        <taxon>Gunneridae</taxon>
        <taxon>Pentapetalae</taxon>
        <taxon>rosids</taxon>
        <taxon>malvids</taxon>
        <taxon>Sapindales</taxon>
        <taxon>Rutaceae</taxon>
        <taxon>Aurantioideae</taxon>
        <taxon>Citrus</taxon>
    </lineage>
</organism>
<feature type="region of interest" description="Disordered" evidence="1">
    <location>
        <begin position="1"/>
        <end position="91"/>
    </location>
</feature>
<reference evidence="2 3" key="1">
    <citation type="submission" date="2024-05" db="EMBL/GenBank/DDBJ databases">
        <title>Haplotype-resolved chromosome-level genome assembly of Huyou (Citrus changshanensis).</title>
        <authorList>
            <person name="Miao C."/>
            <person name="Chen W."/>
            <person name="Wu Y."/>
            <person name="Wang L."/>
            <person name="Zhao S."/>
            <person name="Grierson D."/>
            <person name="Xu C."/>
            <person name="Chen K."/>
        </authorList>
    </citation>
    <scope>NUCLEOTIDE SEQUENCE [LARGE SCALE GENOMIC DNA]</scope>
    <source>
        <strain evidence="2">01-14</strain>
        <tissue evidence="2">Leaf</tissue>
    </source>
</reference>
<dbReference type="Proteomes" id="UP001428341">
    <property type="component" value="Unassembled WGS sequence"/>
</dbReference>
<evidence type="ECO:0000256" key="1">
    <source>
        <dbReference type="SAM" id="MobiDB-lite"/>
    </source>
</evidence>
<feature type="compositionally biased region" description="Polar residues" evidence="1">
    <location>
        <begin position="16"/>
        <end position="36"/>
    </location>
</feature>
<feature type="compositionally biased region" description="Low complexity" evidence="1">
    <location>
        <begin position="70"/>
        <end position="91"/>
    </location>
</feature>